<dbReference type="InterPro" id="IPR024079">
    <property type="entry name" value="MetalloPept_cat_dom_sf"/>
</dbReference>
<evidence type="ECO:0000259" key="2">
    <source>
        <dbReference type="SMART" id="SM00235"/>
    </source>
</evidence>
<sequence>MMRFALYTLFVLLPAFAEAQFYDARLGDEDAEGFSRIEVENEEFGFVPRNAIWNQTTIPVCWENPSTENNSHRAIVKAAVEETWVRYSKLNFTGWEKCADRNVRGIRILIANQRPRVERLGRGLSGMRNGMVLNFTYNIPELEACKASSFMYDLCNRSIAVHEFGHAIGLTHEQNRLDRDASCTERPSGAPGDLHLTPYDPDSVMNYCNPLYNNYGKLSYFDILSVQIMYGAP</sequence>
<organism evidence="3 4">
    <name type="scientific">Paracoccus liaowanqingii</name>
    <dbReference type="NCBI Taxonomy" id="2560053"/>
    <lineage>
        <taxon>Bacteria</taxon>
        <taxon>Pseudomonadati</taxon>
        <taxon>Pseudomonadota</taxon>
        <taxon>Alphaproteobacteria</taxon>
        <taxon>Rhodobacterales</taxon>
        <taxon>Paracoccaceae</taxon>
        <taxon>Paracoccus</taxon>
    </lineage>
</organism>
<dbReference type="GO" id="GO:0008270">
    <property type="term" value="F:zinc ion binding"/>
    <property type="evidence" value="ECO:0007669"/>
    <property type="project" value="InterPro"/>
</dbReference>
<keyword evidence="1" id="KW-0732">Signal</keyword>
<dbReference type="GO" id="GO:0006508">
    <property type="term" value="P:proteolysis"/>
    <property type="evidence" value="ECO:0007669"/>
    <property type="project" value="InterPro"/>
</dbReference>
<feature type="chain" id="PRO_5020425805" evidence="1">
    <location>
        <begin position="20"/>
        <end position="233"/>
    </location>
</feature>
<protein>
    <submittedName>
        <fullName evidence="3">ATPase</fullName>
    </submittedName>
</protein>
<dbReference type="GO" id="GO:0004222">
    <property type="term" value="F:metalloendopeptidase activity"/>
    <property type="evidence" value="ECO:0007669"/>
    <property type="project" value="InterPro"/>
</dbReference>
<dbReference type="InterPro" id="IPR006026">
    <property type="entry name" value="Peptidase_Metallo"/>
</dbReference>
<dbReference type="SMART" id="SM00235">
    <property type="entry name" value="ZnMc"/>
    <property type="match status" value="1"/>
</dbReference>
<dbReference type="Pfam" id="PF01400">
    <property type="entry name" value="Astacin"/>
    <property type="match status" value="1"/>
</dbReference>
<dbReference type="KEGG" id="plia:E4191_10810"/>
<gene>
    <name evidence="3" type="ORF">E4191_10810</name>
</gene>
<feature type="signal peptide" evidence="1">
    <location>
        <begin position="1"/>
        <end position="19"/>
    </location>
</feature>
<dbReference type="InterPro" id="IPR001506">
    <property type="entry name" value="Peptidase_M12A"/>
</dbReference>
<evidence type="ECO:0000256" key="1">
    <source>
        <dbReference type="SAM" id="SignalP"/>
    </source>
</evidence>
<dbReference type="Proteomes" id="UP000296374">
    <property type="component" value="Chromosome"/>
</dbReference>
<reference evidence="4" key="1">
    <citation type="submission" date="2019-03" db="EMBL/GenBank/DDBJ databases">
        <authorList>
            <person name="Li J."/>
        </authorList>
    </citation>
    <scope>NUCLEOTIDE SEQUENCE [LARGE SCALE GENOMIC DNA]</scope>
    <source>
        <strain evidence="4">2251</strain>
    </source>
</reference>
<accession>A0A4P7HLS6</accession>
<dbReference type="SUPFAM" id="SSF55486">
    <property type="entry name" value="Metalloproteases ('zincins'), catalytic domain"/>
    <property type="match status" value="1"/>
</dbReference>
<proteinExistence type="predicted"/>
<evidence type="ECO:0000313" key="3">
    <source>
        <dbReference type="EMBL" id="QBX35136.1"/>
    </source>
</evidence>
<feature type="domain" description="Peptidase metallopeptidase" evidence="2">
    <location>
        <begin position="49"/>
        <end position="214"/>
    </location>
</feature>
<dbReference type="AlphaFoldDB" id="A0A4P7HLS6"/>
<evidence type="ECO:0000313" key="4">
    <source>
        <dbReference type="Proteomes" id="UP000296374"/>
    </source>
</evidence>
<dbReference type="Gene3D" id="3.40.390.10">
    <property type="entry name" value="Collagenase (Catalytic Domain)"/>
    <property type="match status" value="1"/>
</dbReference>
<name>A0A4P7HLS6_9RHOB</name>
<dbReference type="RefSeq" id="WP_135313419.1">
    <property type="nucleotide sequence ID" value="NZ_CP038439.1"/>
</dbReference>
<dbReference type="EMBL" id="CP038439">
    <property type="protein sequence ID" value="QBX35136.1"/>
    <property type="molecule type" value="Genomic_DNA"/>
</dbReference>